<organism evidence="8 9">
    <name type="scientific">Lottia gigantea</name>
    <name type="common">Giant owl limpet</name>
    <dbReference type="NCBI Taxonomy" id="225164"/>
    <lineage>
        <taxon>Eukaryota</taxon>
        <taxon>Metazoa</taxon>
        <taxon>Spiralia</taxon>
        <taxon>Lophotrochozoa</taxon>
        <taxon>Mollusca</taxon>
        <taxon>Gastropoda</taxon>
        <taxon>Patellogastropoda</taxon>
        <taxon>Lottioidea</taxon>
        <taxon>Lottiidae</taxon>
        <taxon>Lottia</taxon>
    </lineage>
</organism>
<accession>V4B1N0</accession>
<dbReference type="Proteomes" id="UP000030746">
    <property type="component" value="Unassembled WGS sequence"/>
</dbReference>
<dbReference type="EMBL" id="KB199835">
    <property type="protein sequence ID" value="ESP04253.1"/>
    <property type="molecule type" value="Genomic_DNA"/>
</dbReference>
<dbReference type="RefSeq" id="XP_009045063.1">
    <property type="nucleotide sequence ID" value="XM_009046815.1"/>
</dbReference>
<evidence type="ECO:0000256" key="2">
    <source>
        <dbReference type="ARBA" id="ARBA00006843"/>
    </source>
</evidence>
<evidence type="ECO:0000256" key="7">
    <source>
        <dbReference type="SAM" id="Phobius"/>
    </source>
</evidence>
<keyword evidence="9" id="KW-1185">Reference proteome</keyword>
<dbReference type="InterPro" id="IPR051423">
    <property type="entry name" value="CD225/Dispanin"/>
</dbReference>
<dbReference type="STRING" id="225164.V4B1N0"/>
<dbReference type="PANTHER" id="PTHR14948">
    <property type="entry name" value="NG5"/>
    <property type="match status" value="1"/>
</dbReference>
<reference evidence="8 9" key="1">
    <citation type="journal article" date="2013" name="Nature">
        <title>Insights into bilaterian evolution from three spiralian genomes.</title>
        <authorList>
            <person name="Simakov O."/>
            <person name="Marletaz F."/>
            <person name="Cho S.J."/>
            <person name="Edsinger-Gonzales E."/>
            <person name="Havlak P."/>
            <person name="Hellsten U."/>
            <person name="Kuo D.H."/>
            <person name="Larsson T."/>
            <person name="Lv J."/>
            <person name="Arendt D."/>
            <person name="Savage R."/>
            <person name="Osoegawa K."/>
            <person name="de Jong P."/>
            <person name="Grimwood J."/>
            <person name="Chapman J.A."/>
            <person name="Shapiro H."/>
            <person name="Aerts A."/>
            <person name="Otillar R.P."/>
            <person name="Terry A.Y."/>
            <person name="Boore J.L."/>
            <person name="Grigoriev I.V."/>
            <person name="Lindberg D.R."/>
            <person name="Seaver E.C."/>
            <person name="Weisblat D.A."/>
            <person name="Putnam N.H."/>
            <person name="Rokhsar D.S."/>
        </authorList>
    </citation>
    <scope>NUCLEOTIDE SEQUENCE [LARGE SCALE GENOMIC DNA]</scope>
</reference>
<keyword evidence="5 7" id="KW-0472">Membrane</keyword>
<dbReference type="KEGG" id="lgi:LOTGIDRAFT_237441"/>
<proteinExistence type="inferred from homology"/>
<dbReference type="OMA" id="GAPHIGF"/>
<evidence type="ECO:0000313" key="9">
    <source>
        <dbReference type="Proteomes" id="UP000030746"/>
    </source>
</evidence>
<dbReference type="AlphaFoldDB" id="V4B1N0"/>
<name>V4B1N0_LOTGI</name>
<dbReference type="OrthoDB" id="10038436at2759"/>
<evidence type="ECO:0000256" key="5">
    <source>
        <dbReference type="ARBA" id="ARBA00023136"/>
    </source>
</evidence>
<feature type="transmembrane region" description="Helical" evidence="7">
    <location>
        <begin position="87"/>
        <end position="111"/>
    </location>
</feature>
<keyword evidence="3 7" id="KW-0812">Transmembrane</keyword>
<sequence length="181" mass="20238">METKGQLPPEYIPPQQPQQQPGFTPQQPQVITQQYVVNQPYPTYGNQGYVVQQGYPVQNQIMYTGGQPNVVVTQPTSTVVVNQRPSDYLACSLLTCLFCFFPTGIVALVFSCNSKQASDRNDFIKGRSDGNIAKIFSIISLCIGLLGVIALVIFLIVYFVVILPSLNSYNNNYDNYNYNNY</sequence>
<feature type="transmembrane region" description="Helical" evidence="7">
    <location>
        <begin position="132"/>
        <end position="161"/>
    </location>
</feature>
<evidence type="ECO:0000256" key="3">
    <source>
        <dbReference type="ARBA" id="ARBA00022692"/>
    </source>
</evidence>
<comment type="similarity">
    <text evidence="2">Belongs to the CD225/Dispanin family.</text>
</comment>
<dbReference type="GeneID" id="20250462"/>
<comment type="subcellular location">
    <subcellularLocation>
        <location evidence="1">Membrane</location>
    </subcellularLocation>
</comment>
<evidence type="ECO:0000313" key="8">
    <source>
        <dbReference type="EMBL" id="ESP04253.1"/>
    </source>
</evidence>
<evidence type="ECO:0000256" key="4">
    <source>
        <dbReference type="ARBA" id="ARBA00022989"/>
    </source>
</evidence>
<dbReference type="GO" id="GO:0016020">
    <property type="term" value="C:membrane"/>
    <property type="evidence" value="ECO:0007669"/>
    <property type="project" value="UniProtKB-SubCell"/>
</dbReference>
<keyword evidence="4 7" id="KW-1133">Transmembrane helix</keyword>
<dbReference type="PANTHER" id="PTHR14948:SF44">
    <property type="entry name" value="PROLINE-RICH TRANSMEMBRANE PROTEIN 1-LIKE"/>
    <property type="match status" value="1"/>
</dbReference>
<dbReference type="CTD" id="20250462"/>
<feature type="region of interest" description="Disordered" evidence="6">
    <location>
        <begin position="1"/>
        <end position="25"/>
    </location>
</feature>
<protein>
    <submittedName>
        <fullName evidence="8">Uncharacterized protein</fullName>
    </submittedName>
</protein>
<dbReference type="HOGENOM" id="CLU_125158_0_0_1"/>
<gene>
    <name evidence="8" type="ORF">LOTGIDRAFT_237441</name>
</gene>
<evidence type="ECO:0000256" key="1">
    <source>
        <dbReference type="ARBA" id="ARBA00004370"/>
    </source>
</evidence>
<evidence type="ECO:0000256" key="6">
    <source>
        <dbReference type="SAM" id="MobiDB-lite"/>
    </source>
</evidence>
<dbReference type="Pfam" id="PF04505">
    <property type="entry name" value="CD225"/>
    <property type="match status" value="1"/>
</dbReference>
<dbReference type="InterPro" id="IPR007593">
    <property type="entry name" value="CD225/Dispanin_fam"/>
</dbReference>